<evidence type="ECO:0000256" key="2">
    <source>
        <dbReference type="SAM" id="Phobius"/>
    </source>
</evidence>
<dbReference type="EMBL" id="MW434821">
    <property type="protein sequence ID" value="QRW41863.1"/>
    <property type="molecule type" value="Genomic_RNA"/>
</dbReference>
<organism evidence="4">
    <name type="scientific">Kellev virus</name>
    <dbReference type="NCBI Taxonomy" id="2800921"/>
    <lineage>
        <taxon>Viruses</taxon>
        <taxon>Riboviria</taxon>
    </lineage>
</organism>
<evidence type="ECO:0000313" key="4">
    <source>
        <dbReference type="EMBL" id="QRW41865.1"/>
    </source>
</evidence>
<keyword evidence="2" id="KW-1133">Transmembrane helix</keyword>
<keyword evidence="4" id="KW-0645">Protease</keyword>
<dbReference type="GO" id="GO:0008233">
    <property type="term" value="F:peptidase activity"/>
    <property type="evidence" value="ECO:0007669"/>
    <property type="project" value="UniProtKB-KW"/>
</dbReference>
<sequence length="636" mass="71667">MIMQMSESIIEFWEDYLLPLQLVGLLTLAIFVNNVMHPLNKTMAVISFFSLLGLMIRAIFLTMGNVIGNAYIGARTFVLSGVRYTSWAVMEAGANWLIVIMAVILNACLLYYIYKLVTEPKIKYIVPEVVREEFVPERAMPNSTFECIKTLPSFQAMVMASLDGITYHVMGQCFWVDEGLVTAAHVIEGFEDICIFRDEQHRFHTSSDIFEVGHGDYAVCRDPILITQKLGLSKAKFSRLAVQKDAGLSVNIVALGKRSVGVLDQHRQFGFVQYSGSTVKGFSGAPHHFGKTIFGMHLGSDSKNIGYDGAFLKSELKPSRVIKNQLGIQTEDSAEWLAGQLERYEEVEYFRSPYNPDEYKIRVGGMYHIVDEEVLDMVLTRRNAKKSEPDRLEYLDEAASMVGSPTQVKPEPEMERVEPVFVAPEPASISVSVSTQTDNCVEGKPLKETPLHVKAVNKPNPPRESLHIEEDPLIAMVKGMLTEWGKSSLMVKQPETSYTKESRDVEDLPLAPRNAMSFDDSGNLLRAPSVNVGARGMEYQKENARSQGLQTCQPMDYTCRPPSETYHMESRTLTHAPQKEASTRTVRNKNRRMRRQQLKRELEQYRQHCGPIQFGDVTLPPPLIPTIGLTENSIRH</sequence>
<dbReference type="SUPFAM" id="SSF50494">
    <property type="entry name" value="Trypsin-like serine proteases"/>
    <property type="match status" value="1"/>
</dbReference>
<dbReference type="GO" id="GO:0006508">
    <property type="term" value="P:proteolysis"/>
    <property type="evidence" value="ECO:0007669"/>
    <property type="project" value="UniProtKB-KW"/>
</dbReference>
<keyword evidence="2" id="KW-0472">Membrane</keyword>
<feature type="transmembrane region" description="Helical" evidence="2">
    <location>
        <begin position="16"/>
        <end position="36"/>
    </location>
</feature>
<reference evidence="4" key="1">
    <citation type="journal article" date="2020" name="bioRxiv">
        <title>Single mosquito metatranscriptomics identifies vectors, emerging pathogens and reservoirs in one assay.</title>
        <authorList>
            <person name="Batson J."/>
            <person name="Dudas G."/>
            <person name="Haas-Stapleton E."/>
            <person name="Kistler A.L."/>
            <person name="Li L.M."/>
            <person name="Logan P."/>
            <person name="Ratnasiri K."/>
            <person name="Retallack H."/>
        </authorList>
    </citation>
    <scope>NUCLEOTIDE SEQUENCE</scope>
    <source>
        <strain evidence="3">CMS002_020a_SAND</strain>
        <strain evidence="4">CMS002_020b_SAND</strain>
    </source>
</reference>
<name>A0A894KNN3_9VIRU</name>
<feature type="transmembrane region" description="Helical" evidence="2">
    <location>
        <begin position="48"/>
        <end position="74"/>
    </location>
</feature>
<protein>
    <submittedName>
        <fullName evidence="4">Putative serine protease</fullName>
    </submittedName>
</protein>
<proteinExistence type="predicted"/>
<keyword evidence="1" id="KW-0378">Hydrolase</keyword>
<keyword evidence="2" id="KW-0812">Transmembrane</keyword>
<feature type="transmembrane region" description="Helical" evidence="2">
    <location>
        <begin position="94"/>
        <end position="114"/>
    </location>
</feature>
<evidence type="ECO:0000313" key="3">
    <source>
        <dbReference type="EMBL" id="QRW41863.1"/>
    </source>
</evidence>
<evidence type="ECO:0000256" key="1">
    <source>
        <dbReference type="ARBA" id="ARBA00022801"/>
    </source>
</evidence>
<accession>A0A894KNN3</accession>
<dbReference type="EMBL" id="MW434822">
    <property type="protein sequence ID" value="QRW41865.1"/>
    <property type="molecule type" value="Genomic_RNA"/>
</dbReference>
<dbReference type="InterPro" id="IPR009003">
    <property type="entry name" value="Peptidase_S1_PA"/>
</dbReference>